<feature type="signal peptide" evidence="12">
    <location>
        <begin position="1"/>
        <end position="23"/>
    </location>
</feature>
<evidence type="ECO:0000256" key="10">
    <source>
        <dbReference type="PROSITE-ProRule" id="PRU01360"/>
    </source>
</evidence>
<dbReference type="GO" id="GO:0009279">
    <property type="term" value="C:cell outer membrane"/>
    <property type="evidence" value="ECO:0007669"/>
    <property type="project" value="UniProtKB-SubCell"/>
</dbReference>
<keyword evidence="9 10" id="KW-0998">Cell outer membrane</keyword>
<dbReference type="InterPro" id="IPR037066">
    <property type="entry name" value="Plug_dom_sf"/>
</dbReference>
<dbReference type="Pfam" id="PF07715">
    <property type="entry name" value="Plug"/>
    <property type="match status" value="1"/>
</dbReference>
<evidence type="ECO:0000256" key="4">
    <source>
        <dbReference type="ARBA" id="ARBA00022692"/>
    </source>
</evidence>
<dbReference type="PANTHER" id="PTHR30069">
    <property type="entry name" value="TONB-DEPENDENT OUTER MEMBRANE RECEPTOR"/>
    <property type="match status" value="1"/>
</dbReference>
<dbReference type="Gene3D" id="2.40.170.20">
    <property type="entry name" value="TonB-dependent receptor, beta-barrel domain"/>
    <property type="match status" value="1"/>
</dbReference>
<reference evidence="15" key="1">
    <citation type="submission" date="2023-04" db="EMBL/GenBank/DDBJ databases">
        <title>Genome dynamics across the evolutionary transition to endosymbiosis.</title>
        <authorList>
            <person name="Siozios S."/>
            <person name="Nadal-Jimenez P."/>
            <person name="Azagi T."/>
            <person name="Sprong H."/>
            <person name="Frost C.L."/>
            <person name="Parratt S.R."/>
            <person name="Taylor G."/>
            <person name="Brettell L."/>
            <person name="Lew K.C."/>
            <person name="Croft L."/>
            <person name="King K.C."/>
            <person name="Brockhurst M.A."/>
            <person name="Hypsa V."/>
            <person name="Novakova E."/>
            <person name="Darby A.C."/>
            <person name="Hurst G.D.D."/>
        </authorList>
    </citation>
    <scope>NUCLEOTIDE SEQUENCE</scope>
    <source>
        <strain evidence="15">AIh</strain>
    </source>
</reference>
<keyword evidence="3 10" id="KW-1134">Transmembrane beta strand</keyword>
<evidence type="ECO:0000313" key="15">
    <source>
        <dbReference type="EMBL" id="WGL96572.1"/>
    </source>
</evidence>
<keyword evidence="7 11" id="KW-0798">TonB box</keyword>
<evidence type="ECO:0000259" key="13">
    <source>
        <dbReference type="Pfam" id="PF00593"/>
    </source>
</evidence>
<dbReference type="InterPro" id="IPR039426">
    <property type="entry name" value="TonB-dep_rcpt-like"/>
</dbReference>
<sequence length="657" mass="73435">MNFFNKNKLTLIIIAFISTVGHAAEDSDTIIVTTASGFQQKIEDAPASISVIDRKQLENKAYRDVTDALKDLPGVQVIGGASNTDISIRGMPAKYTMTLVDGKRIDTRNTRPNSDGSGIEQGWLPPLVAIERIEVVRGSMSSLYGSDAMGGVINIITRKIGKTWYGSLRADTTIAERSHSGNAGQGSFYLAGPLIDGVLGMKASGLYSQRNEDKFVGGYKKQLMSNAGVTFSFTPDEQNNFDLDLKHDEQQRDSTIGKSRACTKRSCEDDNATYRRNNYALTHNGNYQWGSMDTFIQRDESDNPSRKMQYNDSLLKNQTVFDLDSHKLSIGGQYRYEDLHDQGNQLPTAANFNKLTRWSWALFSEDEWTITSDFSLTAGIRMDKDENFGSHWTPRLYGVWHINDQWILKGGVSTGYRSPDLRQVAPNWGQISGGQTSKGIILGNPNLKPEKSIGQEIGILWNNQDNLNIGVTIFNTDFKDKIMEYRLCGDKLAACSNAIIPDGSQYDFISTRDNVDKANLRGIEATFNWQIEDNLSLAANYTYSDSEQLSGNYKGQAFSQTPKHMANASLSWQATSELEAWTRVNFRGRTNQYLSRSSMANQLPSYTFIDLGINYALSKNLSLLAGVYNILDRRLVDNDNNALLDGRRYNLGLDYNF</sequence>
<name>A0AA95K960_9GAMM</name>
<evidence type="ECO:0000256" key="9">
    <source>
        <dbReference type="ARBA" id="ARBA00023237"/>
    </source>
</evidence>
<dbReference type="Proteomes" id="UP001177597">
    <property type="component" value="Chromosome"/>
</dbReference>
<dbReference type="AlphaFoldDB" id="A0AA95K960"/>
<dbReference type="GO" id="GO:0015344">
    <property type="term" value="F:siderophore uptake transmembrane transporter activity"/>
    <property type="evidence" value="ECO:0007669"/>
    <property type="project" value="TreeGrafter"/>
</dbReference>
<evidence type="ECO:0000256" key="6">
    <source>
        <dbReference type="ARBA" id="ARBA00023065"/>
    </source>
</evidence>
<dbReference type="InterPro" id="IPR036942">
    <property type="entry name" value="Beta-barrel_TonB_sf"/>
</dbReference>
<gene>
    <name evidence="15" type="ORF">QE207_08570</name>
</gene>
<dbReference type="PROSITE" id="PS52016">
    <property type="entry name" value="TONB_DEPENDENT_REC_3"/>
    <property type="match status" value="1"/>
</dbReference>
<feature type="domain" description="TonB-dependent receptor-like beta-barrel" evidence="13">
    <location>
        <begin position="232"/>
        <end position="630"/>
    </location>
</feature>
<keyword evidence="5 12" id="KW-0732">Signal</keyword>
<keyword evidence="2 10" id="KW-0813">Transport</keyword>
<evidence type="ECO:0000256" key="3">
    <source>
        <dbReference type="ARBA" id="ARBA00022452"/>
    </source>
</evidence>
<dbReference type="NCBIfam" id="NF010038">
    <property type="entry name" value="PRK13513.1"/>
    <property type="match status" value="1"/>
</dbReference>
<dbReference type="InterPro" id="IPR000531">
    <property type="entry name" value="Beta-barrel_TonB"/>
</dbReference>
<evidence type="ECO:0000313" key="16">
    <source>
        <dbReference type="Proteomes" id="UP001177597"/>
    </source>
</evidence>
<keyword evidence="6" id="KW-0406">Ion transport</keyword>
<dbReference type="GO" id="GO:0044718">
    <property type="term" value="P:siderophore transmembrane transport"/>
    <property type="evidence" value="ECO:0007669"/>
    <property type="project" value="TreeGrafter"/>
</dbReference>
<keyword evidence="4 10" id="KW-0812">Transmembrane</keyword>
<keyword evidence="8 10" id="KW-0472">Membrane</keyword>
<evidence type="ECO:0000259" key="14">
    <source>
        <dbReference type="Pfam" id="PF07715"/>
    </source>
</evidence>
<comment type="similarity">
    <text evidence="10 11">Belongs to the TonB-dependent receptor family.</text>
</comment>
<dbReference type="SUPFAM" id="SSF56935">
    <property type="entry name" value="Porins"/>
    <property type="match status" value="1"/>
</dbReference>
<dbReference type="CDD" id="cd01347">
    <property type="entry name" value="ligand_gated_channel"/>
    <property type="match status" value="1"/>
</dbReference>
<dbReference type="Pfam" id="PF00593">
    <property type="entry name" value="TonB_dep_Rec_b-barrel"/>
    <property type="match status" value="1"/>
</dbReference>
<protein>
    <submittedName>
        <fullName evidence="15">Ligand-gated channel protein</fullName>
    </submittedName>
</protein>
<dbReference type="InterPro" id="IPR012910">
    <property type="entry name" value="Plug_dom"/>
</dbReference>
<dbReference type="Gene3D" id="2.170.130.10">
    <property type="entry name" value="TonB-dependent receptor, plug domain"/>
    <property type="match status" value="1"/>
</dbReference>
<evidence type="ECO:0000256" key="8">
    <source>
        <dbReference type="ARBA" id="ARBA00023136"/>
    </source>
</evidence>
<organism evidence="15 16">
    <name type="scientific">Arsenophonus nasoniae</name>
    <name type="common">son-killer infecting Nasonia vitripennis</name>
    <dbReference type="NCBI Taxonomy" id="638"/>
    <lineage>
        <taxon>Bacteria</taxon>
        <taxon>Pseudomonadati</taxon>
        <taxon>Pseudomonadota</taxon>
        <taxon>Gammaproteobacteria</taxon>
        <taxon>Enterobacterales</taxon>
        <taxon>Morganellaceae</taxon>
        <taxon>Arsenophonus</taxon>
    </lineage>
</organism>
<evidence type="ECO:0000256" key="5">
    <source>
        <dbReference type="ARBA" id="ARBA00022729"/>
    </source>
</evidence>
<evidence type="ECO:0000256" key="2">
    <source>
        <dbReference type="ARBA" id="ARBA00022448"/>
    </source>
</evidence>
<feature type="domain" description="TonB-dependent receptor plug" evidence="14">
    <location>
        <begin position="42"/>
        <end position="152"/>
    </location>
</feature>
<dbReference type="RefSeq" id="WP_280630041.1">
    <property type="nucleotide sequence ID" value="NZ_CP123498.1"/>
</dbReference>
<dbReference type="PANTHER" id="PTHR30069:SF53">
    <property type="entry name" value="COLICIN I RECEPTOR-RELATED"/>
    <property type="match status" value="1"/>
</dbReference>
<evidence type="ECO:0000256" key="7">
    <source>
        <dbReference type="ARBA" id="ARBA00023077"/>
    </source>
</evidence>
<proteinExistence type="inferred from homology"/>
<dbReference type="EMBL" id="CP123498">
    <property type="protein sequence ID" value="WGL96572.1"/>
    <property type="molecule type" value="Genomic_DNA"/>
</dbReference>
<accession>A0AA95K960</accession>
<evidence type="ECO:0000256" key="11">
    <source>
        <dbReference type="RuleBase" id="RU003357"/>
    </source>
</evidence>
<comment type="subcellular location">
    <subcellularLocation>
        <location evidence="1 10">Cell outer membrane</location>
        <topology evidence="1 10">Multi-pass membrane protein</topology>
    </subcellularLocation>
</comment>
<evidence type="ECO:0000256" key="12">
    <source>
        <dbReference type="SAM" id="SignalP"/>
    </source>
</evidence>
<feature type="chain" id="PRO_5041714390" evidence="12">
    <location>
        <begin position="24"/>
        <end position="657"/>
    </location>
</feature>
<evidence type="ECO:0000256" key="1">
    <source>
        <dbReference type="ARBA" id="ARBA00004571"/>
    </source>
</evidence>